<dbReference type="Pfam" id="PF07690">
    <property type="entry name" value="MFS_1"/>
    <property type="match status" value="1"/>
</dbReference>
<dbReference type="SUPFAM" id="SSF103473">
    <property type="entry name" value="MFS general substrate transporter"/>
    <property type="match status" value="1"/>
</dbReference>
<feature type="transmembrane region" description="Helical" evidence="6">
    <location>
        <begin position="117"/>
        <end position="137"/>
    </location>
</feature>
<dbReference type="AlphaFoldDB" id="A0A4Y7RTM6"/>
<dbReference type="PANTHER" id="PTHR43826:SF3">
    <property type="entry name" value="GLUCOSE-6-PHOSPHATE EXCHANGER SLC37A4"/>
    <property type="match status" value="1"/>
</dbReference>
<feature type="transmembrane region" description="Helical" evidence="6">
    <location>
        <begin position="149"/>
        <end position="177"/>
    </location>
</feature>
<dbReference type="InterPro" id="IPR000849">
    <property type="entry name" value="Sugar_P_transporter"/>
</dbReference>
<dbReference type="InterPro" id="IPR020846">
    <property type="entry name" value="MFS_dom"/>
</dbReference>
<keyword evidence="4 6" id="KW-1133">Transmembrane helix</keyword>
<feature type="transmembrane region" description="Helical" evidence="6">
    <location>
        <begin position="21"/>
        <end position="41"/>
    </location>
</feature>
<dbReference type="GO" id="GO:0005886">
    <property type="term" value="C:plasma membrane"/>
    <property type="evidence" value="ECO:0007669"/>
    <property type="project" value="UniProtKB-SubCell"/>
</dbReference>
<dbReference type="Gene3D" id="1.20.1250.20">
    <property type="entry name" value="MFS general substrate transporter like domains"/>
    <property type="match status" value="2"/>
</dbReference>
<proteinExistence type="predicted"/>
<gene>
    <name evidence="8" type="primary">sauU_2</name>
    <name evidence="8" type="ORF">Pmgp_01262</name>
</gene>
<protein>
    <submittedName>
        <fullName evidence="8">Putative sulfoacetate transporter SauU</fullName>
    </submittedName>
</protein>
<comment type="subcellular location">
    <subcellularLocation>
        <location evidence="1">Cell membrane</location>
        <topology evidence="1">Multi-pass membrane protein</topology>
    </subcellularLocation>
</comment>
<evidence type="ECO:0000313" key="9">
    <source>
        <dbReference type="Proteomes" id="UP000297597"/>
    </source>
</evidence>
<dbReference type="GO" id="GO:0035435">
    <property type="term" value="P:phosphate ion transmembrane transport"/>
    <property type="evidence" value="ECO:0007669"/>
    <property type="project" value="TreeGrafter"/>
</dbReference>
<feature type="transmembrane region" description="Helical" evidence="6">
    <location>
        <begin position="342"/>
        <end position="360"/>
    </location>
</feature>
<dbReference type="PANTHER" id="PTHR43826">
    <property type="entry name" value="GLUCOSE-6-PHOSPHATE EXCHANGER SLC37A4"/>
    <property type="match status" value="1"/>
</dbReference>
<feature type="transmembrane region" description="Helical" evidence="6">
    <location>
        <begin position="247"/>
        <end position="271"/>
    </location>
</feature>
<keyword evidence="9" id="KW-1185">Reference proteome</keyword>
<accession>A0A4Y7RTM6</accession>
<dbReference type="Proteomes" id="UP000297597">
    <property type="component" value="Unassembled WGS sequence"/>
</dbReference>
<comment type="caution">
    <text evidence="8">The sequence shown here is derived from an EMBL/GenBank/DDBJ whole genome shotgun (WGS) entry which is preliminary data.</text>
</comment>
<dbReference type="GO" id="GO:0061513">
    <property type="term" value="F:glucose 6-phosphate:phosphate antiporter activity"/>
    <property type="evidence" value="ECO:0007669"/>
    <property type="project" value="TreeGrafter"/>
</dbReference>
<evidence type="ECO:0000256" key="4">
    <source>
        <dbReference type="ARBA" id="ARBA00022989"/>
    </source>
</evidence>
<dbReference type="OrthoDB" id="1673995at2"/>
<feature type="domain" description="Major facilitator superfamily (MFS) profile" evidence="7">
    <location>
        <begin position="28"/>
        <end position="440"/>
    </location>
</feature>
<keyword evidence="5 6" id="KW-0472">Membrane</keyword>
<keyword evidence="2" id="KW-0813">Transport</keyword>
<dbReference type="InterPro" id="IPR051337">
    <property type="entry name" value="OPA_Antiporter"/>
</dbReference>
<evidence type="ECO:0000256" key="5">
    <source>
        <dbReference type="ARBA" id="ARBA00023136"/>
    </source>
</evidence>
<dbReference type="RefSeq" id="WP_134213125.1">
    <property type="nucleotide sequence ID" value="NZ_QFFZ01000009.1"/>
</dbReference>
<evidence type="ECO:0000256" key="6">
    <source>
        <dbReference type="SAM" id="Phobius"/>
    </source>
</evidence>
<dbReference type="EMBL" id="QFFZ01000009">
    <property type="protein sequence ID" value="TEB12106.1"/>
    <property type="molecule type" value="Genomic_DNA"/>
</dbReference>
<reference evidence="8 9" key="1">
    <citation type="journal article" date="2018" name="Environ. Microbiol.">
        <title>Novel energy conservation strategies and behaviour of Pelotomaculum schinkii driving syntrophic propionate catabolism.</title>
        <authorList>
            <person name="Hidalgo-Ahumada C.A.P."/>
            <person name="Nobu M.K."/>
            <person name="Narihiro T."/>
            <person name="Tamaki H."/>
            <person name="Liu W.T."/>
            <person name="Kamagata Y."/>
            <person name="Stams A.J.M."/>
            <person name="Imachi H."/>
            <person name="Sousa D.Z."/>
        </authorList>
    </citation>
    <scope>NUCLEOTIDE SEQUENCE [LARGE SCALE GENOMIC DNA]</scope>
    <source>
        <strain evidence="8 9">MGP</strain>
    </source>
</reference>
<feature type="transmembrane region" description="Helical" evidence="6">
    <location>
        <begin position="372"/>
        <end position="394"/>
    </location>
</feature>
<evidence type="ECO:0000259" key="7">
    <source>
        <dbReference type="PROSITE" id="PS50850"/>
    </source>
</evidence>
<feature type="transmembrane region" description="Helical" evidence="6">
    <location>
        <begin position="283"/>
        <end position="304"/>
    </location>
</feature>
<organism evidence="8 9">
    <name type="scientific">Pelotomaculum propionicicum</name>
    <dbReference type="NCBI Taxonomy" id="258475"/>
    <lineage>
        <taxon>Bacteria</taxon>
        <taxon>Bacillati</taxon>
        <taxon>Bacillota</taxon>
        <taxon>Clostridia</taxon>
        <taxon>Eubacteriales</taxon>
        <taxon>Desulfotomaculaceae</taxon>
        <taxon>Pelotomaculum</taxon>
    </lineage>
</organism>
<sequence length="446" mass="49218">MNQAAAELGTKAQLSDKARKMLSYRWVCYGILLFTYVFVYFDRVCPAVVAPELMKEFGLTATALGVLSSMYFYPYAAMQIPSGVLSDYLGPRFSVGTFFLIAAIGTIMFGLAKSFGIIIFGRFLMGVGVAVVWIPCMRILANWFRPKEFATLTGTMLTLGNVGAIIASAPLALIVGAMGWRAAFYWVGAGLVIVAILNFILLRNKPQDMGLPTVSEIDGVNYYTSADGSHNATFLQNCGKLFRMKNYWLIAVYAFMIYGTVMGFQGLWFVPYAQDIYGLTKQAAANMLMMWPIGMAIGCFTIGLTSDRVLKSRRKASLYGMIIYIIVWLPVVLATGHIPVGAFYPLLFIMGFFCGSYVPNYAHVSEGQPHSFIATANGMVNIWYFVGGAFFQTIMGRVLDAYGKVGGKFPVEAYQRAFWICIIALVIGAIAMYFTEDSKELQKTKA</sequence>
<dbReference type="PIRSF" id="PIRSF002808">
    <property type="entry name" value="Hexose_phosphate_transp"/>
    <property type="match status" value="1"/>
</dbReference>
<feature type="transmembrane region" description="Helical" evidence="6">
    <location>
        <begin position="316"/>
        <end position="336"/>
    </location>
</feature>
<evidence type="ECO:0000256" key="3">
    <source>
        <dbReference type="ARBA" id="ARBA00022692"/>
    </source>
</evidence>
<feature type="transmembrane region" description="Helical" evidence="6">
    <location>
        <begin position="53"/>
        <end position="73"/>
    </location>
</feature>
<keyword evidence="3 6" id="KW-0812">Transmembrane</keyword>
<feature type="transmembrane region" description="Helical" evidence="6">
    <location>
        <begin position="93"/>
        <end position="111"/>
    </location>
</feature>
<dbReference type="InterPro" id="IPR011701">
    <property type="entry name" value="MFS"/>
</dbReference>
<name>A0A4Y7RTM6_9FIRM</name>
<evidence type="ECO:0000256" key="1">
    <source>
        <dbReference type="ARBA" id="ARBA00004651"/>
    </source>
</evidence>
<feature type="transmembrane region" description="Helical" evidence="6">
    <location>
        <begin position="183"/>
        <end position="202"/>
    </location>
</feature>
<dbReference type="InterPro" id="IPR036259">
    <property type="entry name" value="MFS_trans_sf"/>
</dbReference>
<feature type="transmembrane region" description="Helical" evidence="6">
    <location>
        <begin position="414"/>
        <end position="435"/>
    </location>
</feature>
<evidence type="ECO:0000256" key="2">
    <source>
        <dbReference type="ARBA" id="ARBA00022448"/>
    </source>
</evidence>
<evidence type="ECO:0000313" key="8">
    <source>
        <dbReference type="EMBL" id="TEB12106.1"/>
    </source>
</evidence>
<dbReference type="PROSITE" id="PS50850">
    <property type="entry name" value="MFS"/>
    <property type="match status" value="1"/>
</dbReference>